<sequence length="98" mass="10326">MASAASEDTAAAVIRRVVLDVIGRVVTHDVDHGGAGALGVVQVGQAIAQARAQVQQRGGRLVGHARVAVGRARHHAFEQAQHATHLGLAIQRRDKVQF</sequence>
<dbReference type="Proteomes" id="UP000740926">
    <property type="component" value="Unassembled WGS sequence"/>
</dbReference>
<organism evidence="1 2">
    <name type="scientific">Rhizopus delemar</name>
    <dbReference type="NCBI Taxonomy" id="936053"/>
    <lineage>
        <taxon>Eukaryota</taxon>
        <taxon>Fungi</taxon>
        <taxon>Fungi incertae sedis</taxon>
        <taxon>Mucoromycota</taxon>
        <taxon>Mucoromycotina</taxon>
        <taxon>Mucoromycetes</taxon>
        <taxon>Mucorales</taxon>
        <taxon>Mucorineae</taxon>
        <taxon>Rhizopodaceae</taxon>
        <taxon>Rhizopus</taxon>
    </lineage>
</organism>
<reference evidence="1 2" key="1">
    <citation type="journal article" date="2020" name="Microb. Genom.">
        <title>Genetic diversity of clinical and environmental Mucorales isolates obtained from an investigation of mucormycosis cases among solid organ transplant recipients.</title>
        <authorList>
            <person name="Nguyen M.H."/>
            <person name="Kaul D."/>
            <person name="Muto C."/>
            <person name="Cheng S.J."/>
            <person name="Richter R.A."/>
            <person name="Bruno V.M."/>
            <person name="Liu G."/>
            <person name="Beyhan S."/>
            <person name="Sundermann A.J."/>
            <person name="Mounaud S."/>
            <person name="Pasculle A.W."/>
            <person name="Nierman W.C."/>
            <person name="Driscoll E."/>
            <person name="Cumbie R."/>
            <person name="Clancy C.J."/>
            <person name="Dupont C.L."/>
        </authorList>
    </citation>
    <scope>NUCLEOTIDE SEQUENCE [LARGE SCALE GENOMIC DNA]</scope>
    <source>
        <strain evidence="1 2">GL24</strain>
    </source>
</reference>
<gene>
    <name evidence="1" type="ORF">G6F50_017649</name>
</gene>
<accession>A0A9P6XPJ6</accession>
<evidence type="ECO:0000313" key="2">
    <source>
        <dbReference type="Proteomes" id="UP000740926"/>
    </source>
</evidence>
<comment type="caution">
    <text evidence="1">The sequence shown here is derived from an EMBL/GenBank/DDBJ whole genome shotgun (WGS) entry which is preliminary data.</text>
</comment>
<dbReference type="AlphaFoldDB" id="A0A9P6XPJ6"/>
<name>A0A9P6XPJ6_9FUNG</name>
<protein>
    <submittedName>
        <fullName evidence="1">Uncharacterized protein</fullName>
    </submittedName>
</protein>
<dbReference type="EMBL" id="JAANIU010013572">
    <property type="protein sequence ID" value="KAG1529950.1"/>
    <property type="molecule type" value="Genomic_DNA"/>
</dbReference>
<keyword evidence="2" id="KW-1185">Reference proteome</keyword>
<proteinExistence type="predicted"/>
<evidence type="ECO:0000313" key="1">
    <source>
        <dbReference type="EMBL" id="KAG1529950.1"/>
    </source>
</evidence>